<evidence type="ECO:0000259" key="5">
    <source>
        <dbReference type="PROSITE" id="PS50113"/>
    </source>
</evidence>
<dbReference type="Pfam" id="PF00990">
    <property type="entry name" value="GGDEF"/>
    <property type="match status" value="1"/>
</dbReference>
<organism evidence="7 8">
    <name type="scientific">Methylomonas fluvii</name>
    <dbReference type="NCBI Taxonomy" id="1854564"/>
    <lineage>
        <taxon>Bacteria</taxon>
        <taxon>Pseudomonadati</taxon>
        <taxon>Pseudomonadota</taxon>
        <taxon>Gammaproteobacteria</taxon>
        <taxon>Methylococcales</taxon>
        <taxon>Methylococcaceae</taxon>
        <taxon>Methylomonas</taxon>
    </lineage>
</organism>
<dbReference type="Proteomes" id="UP000641152">
    <property type="component" value="Unassembled WGS sequence"/>
</dbReference>
<feature type="coiled-coil region" evidence="3">
    <location>
        <begin position="62"/>
        <end position="89"/>
    </location>
</feature>
<dbReference type="PROSITE" id="PS50887">
    <property type="entry name" value="GGDEF"/>
    <property type="match status" value="1"/>
</dbReference>
<dbReference type="RefSeq" id="WP_192394090.1">
    <property type="nucleotide sequence ID" value="NZ_CAJHIU010000002.1"/>
</dbReference>
<feature type="domain" description="GGDEF" evidence="6">
    <location>
        <begin position="242"/>
        <end position="375"/>
    </location>
</feature>
<evidence type="ECO:0000313" key="7">
    <source>
        <dbReference type="EMBL" id="MBD9361255.1"/>
    </source>
</evidence>
<dbReference type="EC" id="2.7.7.65" evidence="1"/>
<dbReference type="NCBIfam" id="TIGR00229">
    <property type="entry name" value="sensory_box"/>
    <property type="match status" value="1"/>
</dbReference>
<dbReference type="InterPro" id="IPR035965">
    <property type="entry name" value="PAS-like_dom_sf"/>
</dbReference>
<dbReference type="Gene3D" id="3.30.70.270">
    <property type="match status" value="1"/>
</dbReference>
<evidence type="ECO:0000256" key="1">
    <source>
        <dbReference type="ARBA" id="ARBA00012528"/>
    </source>
</evidence>
<dbReference type="Gene3D" id="3.30.450.20">
    <property type="entry name" value="PAS domain"/>
    <property type="match status" value="1"/>
</dbReference>
<comment type="caution">
    <text evidence="7">The sequence shown here is derived from an EMBL/GenBank/DDBJ whole genome shotgun (WGS) entry which is preliminary data.</text>
</comment>
<comment type="catalytic activity">
    <reaction evidence="2">
        <text>2 GTP = 3',3'-c-di-GMP + 2 diphosphate</text>
        <dbReference type="Rhea" id="RHEA:24898"/>
        <dbReference type="ChEBI" id="CHEBI:33019"/>
        <dbReference type="ChEBI" id="CHEBI:37565"/>
        <dbReference type="ChEBI" id="CHEBI:58805"/>
        <dbReference type="EC" id="2.7.7.65"/>
    </reaction>
</comment>
<dbReference type="InterPro" id="IPR000014">
    <property type="entry name" value="PAS"/>
</dbReference>
<dbReference type="NCBIfam" id="TIGR00254">
    <property type="entry name" value="GGDEF"/>
    <property type="match status" value="1"/>
</dbReference>
<dbReference type="InterPro" id="IPR000700">
    <property type="entry name" value="PAS-assoc_C"/>
</dbReference>
<dbReference type="PROSITE" id="PS50112">
    <property type="entry name" value="PAS"/>
    <property type="match status" value="1"/>
</dbReference>
<evidence type="ECO:0000313" key="8">
    <source>
        <dbReference type="Proteomes" id="UP000641152"/>
    </source>
</evidence>
<dbReference type="Pfam" id="PF08448">
    <property type="entry name" value="PAS_4"/>
    <property type="match status" value="1"/>
</dbReference>
<dbReference type="CDD" id="cd00130">
    <property type="entry name" value="PAS"/>
    <property type="match status" value="1"/>
</dbReference>
<accession>A0ABR9DE70</accession>
<dbReference type="CDD" id="cd01949">
    <property type="entry name" value="GGDEF"/>
    <property type="match status" value="1"/>
</dbReference>
<dbReference type="SMART" id="SM00267">
    <property type="entry name" value="GGDEF"/>
    <property type="match status" value="1"/>
</dbReference>
<keyword evidence="8" id="KW-1185">Reference proteome</keyword>
<dbReference type="EMBL" id="JACXST010000002">
    <property type="protein sequence ID" value="MBD9361255.1"/>
    <property type="molecule type" value="Genomic_DNA"/>
</dbReference>
<keyword evidence="3" id="KW-0175">Coiled coil</keyword>
<dbReference type="PANTHER" id="PTHR45138:SF9">
    <property type="entry name" value="DIGUANYLATE CYCLASE DGCM-RELATED"/>
    <property type="match status" value="1"/>
</dbReference>
<dbReference type="SUPFAM" id="SSF55073">
    <property type="entry name" value="Nucleotide cyclase"/>
    <property type="match status" value="1"/>
</dbReference>
<dbReference type="PANTHER" id="PTHR45138">
    <property type="entry name" value="REGULATORY COMPONENTS OF SENSORY TRANSDUCTION SYSTEM"/>
    <property type="match status" value="1"/>
</dbReference>
<dbReference type="InterPro" id="IPR013656">
    <property type="entry name" value="PAS_4"/>
</dbReference>
<name>A0ABR9DE70_9GAMM</name>
<gene>
    <name evidence="7" type="ORF">EBB_12075</name>
</gene>
<dbReference type="SMART" id="SM00091">
    <property type="entry name" value="PAS"/>
    <property type="match status" value="1"/>
</dbReference>
<evidence type="ECO:0000259" key="6">
    <source>
        <dbReference type="PROSITE" id="PS50887"/>
    </source>
</evidence>
<dbReference type="PROSITE" id="PS50113">
    <property type="entry name" value="PAC"/>
    <property type="match status" value="1"/>
</dbReference>
<sequence length="378" mass="42375">MIDTDTLDIESELRAEIVRLNKVVEALMNRVEHSSTQHYSDFDQFQTTIMLENLVRARTKELDAALRENEKINRALQEAEEKFHRVLDQSLVGITMIIDGRFHYVNPKFAEIFDYPVDHLMTMDMMELVSDADQPLVREAMQKALNQELSKINFIANALHRNGQMITVEVSVSPAIDIGGKPALIAVLADISERLRSERQVKALHEQLQYQAIHDPLTGLYNRLFLNENLERELRLAERQGYEVSVVMSDLDHFKMINDCYGHQAGDAVLKAFADILKRHARASDLDCRYGGEEFFLVLPDTSLQTATERAESIRLALLAQPIAVDDISVHVTASFGVATYPTNGLSSVALIGAADKALYLAKDAGRNQVVAAAQPSL</sequence>
<reference evidence="7 8" key="1">
    <citation type="submission" date="2020-09" db="EMBL/GenBank/DDBJ databases">
        <title>Methylomonas albis sp. nov. and Methylomonas fluvii sp. nov.: Two cold-adapted methanotrophs from the River Elbe and an amended description of Methylovulum psychrotolerans strain Eb1.</title>
        <authorList>
            <person name="Bussmann I.K."/>
            <person name="Klings K.-W."/>
            <person name="Warnstedt J."/>
            <person name="Hoppert M."/>
            <person name="Saborowski A."/>
            <person name="Horn F."/>
            <person name="Liebner S."/>
        </authorList>
    </citation>
    <scope>NUCLEOTIDE SEQUENCE [LARGE SCALE GENOMIC DNA]</scope>
    <source>
        <strain evidence="7 8">EbB</strain>
    </source>
</reference>
<dbReference type="InterPro" id="IPR000160">
    <property type="entry name" value="GGDEF_dom"/>
</dbReference>
<dbReference type="InterPro" id="IPR029787">
    <property type="entry name" value="Nucleotide_cyclase"/>
</dbReference>
<dbReference type="InterPro" id="IPR050469">
    <property type="entry name" value="Diguanylate_Cyclase"/>
</dbReference>
<dbReference type="SUPFAM" id="SSF55785">
    <property type="entry name" value="PYP-like sensor domain (PAS domain)"/>
    <property type="match status" value="1"/>
</dbReference>
<proteinExistence type="predicted"/>
<feature type="domain" description="PAC" evidence="5">
    <location>
        <begin position="148"/>
        <end position="203"/>
    </location>
</feature>
<evidence type="ECO:0000259" key="4">
    <source>
        <dbReference type="PROSITE" id="PS50112"/>
    </source>
</evidence>
<dbReference type="InterPro" id="IPR043128">
    <property type="entry name" value="Rev_trsase/Diguanyl_cyclase"/>
</dbReference>
<evidence type="ECO:0000256" key="2">
    <source>
        <dbReference type="ARBA" id="ARBA00034247"/>
    </source>
</evidence>
<evidence type="ECO:0000256" key="3">
    <source>
        <dbReference type="SAM" id="Coils"/>
    </source>
</evidence>
<protein>
    <recommendedName>
        <fullName evidence="1">diguanylate cyclase</fullName>
        <ecNumber evidence="1">2.7.7.65</ecNumber>
    </recommendedName>
</protein>
<feature type="domain" description="PAS" evidence="4">
    <location>
        <begin position="99"/>
        <end position="148"/>
    </location>
</feature>